<feature type="domain" description="PIN" evidence="7">
    <location>
        <begin position="1545"/>
        <end position="1696"/>
    </location>
</feature>
<dbReference type="InterPro" id="IPR045153">
    <property type="entry name" value="Est1/Ebs1-like"/>
</dbReference>
<dbReference type="InterPro" id="IPR002716">
    <property type="entry name" value="PIN_dom"/>
</dbReference>
<feature type="compositionally biased region" description="Basic and acidic residues" evidence="6">
    <location>
        <begin position="756"/>
        <end position="767"/>
    </location>
</feature>
<evidence type="ECO:0000313" key="10">
    <source>
        <dbReference type="RefSeq" id="XP_022110509.1"/>
    </source>
</evidence>
<dbReference type="InterPro" id="IPR011990">
    <property type="entry name" value="TPR-like_helical_dom_sf"/>
</dbReference>
<evidence type="ECO:0000256" key="6">
    <source>
        <dbReference type="SAM" id="MobiDB-lite"/>
    </source>
</evidence>
<protein>
    <submittedName>
        <fullName evidence="9 10">Telomerase-binding protein EST1A-like</fullName>
    </submittedName>
</protein>
<feature type="compositionally biased region" description="Basic and acidic residues" evidence="6">
    <location>
        <begin position="650"/>
        <end position="670"/>
    </location>
</feature>
<feature type="compositionally biased region" description="Low complexity" evidence="6">
    <location>
        <begin position="1516"/>
        <end position="1526"/>
    </location>
</feature>
<feature type="compositionally biased region" description="Polar residues" evidence="6">
    <location>
        <begin position="263"/>
        <end position="282"/>
    </location>
</feature>
<dbReference type="GO" id="GO:0000184">
    <property type="term" value="P:nuclear-transcribed mRNA catabolic process, nonsense-mediated decay"/>
    <property type="evidence" value="ECO:0007669"/>
    <property type="project" value="UniProtKB-KW"/>
</dbReference>
<dbReference type="PANTHER" id="PTHR15696:SF0">
    <property type="entry name" value="TELOMERASE-BINDING PROTEIN EST1A"/>
    <property type="match status" value="1"/>
</dbReference>
<feature type="compositionally biased region" description="Polar residues" evidence="6">
    <location>
        <begin position="1"/>
        <end position="17"/>
    </location>
</feature>
<evidence type="ECO:0000259" key="7">
    <source>
        <dbReference type="SMART" id="SM00670"/>
    </source>
</evidence>
<dbReference type="Pfam" id="PF13638">
    <property type="entry name" value="PIN_4"/>
    <property type="match status" value="1"/>
</dbReference>
<dbReference type="PANTHER" id="PTHR15696">
    <property type="entry name" value="SMG-7 SUPPRESSOR WITH MORPHOLOGICAL EFFECT ON GENITALIA PROTEIN 7"/>
    <property type="match status" value="1"/>
</dbReference>
<dbReference type="Gene3D" id="1.25.40.10">
    <property type="entry name" value="Tetratricopeptide repeat domain"/>
    <property type="match status" value="1"/>
</dbReference>
<accession>A0A8B7ZYL9</accession>
<feature type="compositionally biased region" description="Polar residues" evidence="6">
    <location>
        <begin position="74"/>
        <end position="83"/>
    </location>
</feature>
<feature type="region of interest" description="Disordered" evidence="6">
    <location>
        <begin position="1483"/>
        <end position="1526"/>
    </location>
</feature>
<feature type="compositionally biased region" description="Basic and acidic residues" evidence="6">
    <location>
        <begin position="622"/>
        <end position="643"/>
    </location>
</feature>
<dbReference type="SUPFAM" id="SSF88723">
    <property type="entry name" value="PIN domain-like"/>
    <property type="match status" value="1"/>
</dbReference>
<dbReference type="SUPFAM" id="SSF48452">
    <property type="entry name" value="TPR-like"/>
    <property type="match status" value="1"/>
</dbReference>
<feature type="compositionally biased region" description="Basic and acidic residues" evidence="6">
    <location>
        <begin position="105"/>
        <end position="120"/>
    </location>
</feature>
<evidence type="ECO:0000256" key="2">
    <source>
        <dbReference type="ARBA" id="ARBA00004496"/>
    </source>
</evidence>
<dbReference type="GO" id="GO:0070034">
    <property type="term" value="F:telomerase RNA binding"/>
    <property type="evidence" value="ECO:0007669"/>
    <property type="project" value="TreeGrafter"/>
</dbReference>
<feature type="compositionally biased region" description="Basic and acidic residues" evidence="6">
    <location>
        <begin position="576"/>
        <end position="605"/>
    </location>
</feature>
<organism evidence="8 10">
    <name type="scientific">Acanthaster planci</name>
    <name type="common">Crown-of-thorns starfish</name>
    <dbReference type="NCBI Taxonomy" id="133434"/>
    <lineage>
        <taxon>Eukaryota</taxon>
        <taxon>Metazoa</taxon>
        <taxon>Echinodermata</taxon>
        <taxon>Eleutherozoa</taxon>
        <taxon>Asterozoa</taxon>
        <taxon>Asteroidea</taxon>
        <taxon>Valvatacea</taxon>
        <taxon>Valvatida</taxon>
        <taxon>Acanthasteridae</taxon>
        <taxon>Acanthaster</taxon>
    </lineage>
</organism>
<dbReference type="InterPro" id="IPR019458">
    <property type="entry name" value="Est1-like_N"/>
</dbReference>
<feature type="compositionally biased region" description="Polar residues" evidence="6">
    <location>
        <begin position="498"/>
        <end position="512"/>
    </location>
</feature>
<feature type="compositionally biased region" description="Low complexity" evidence="6">
    <location>
        <begin position="863"/>
        <end position="875"/>
    </location>
</feature>
<dbReference type="Proteomes" id="UP000694845">
    <property type="component" value="Unplaced"/>
</dbReference>
<evidence type="ECO:0000256" key="3">
    <source>
        <dbReference type="ARBA" id="ARBA00022490"/>
    </source>
</evidence>
<comment type="subcellular location">
    <subcellularLocation>
        <location evidence="2">Cytoplasm</location>
    </subcellularLocation>
    <subcellularLocation>
        <location evidence="1">Nucleus</location>
    </subcellularLocation>
</comment>
<evidence type="ECO:0000256" key="4">
    <source>
        <dbReference type="ARBA" id="ARBA00023161"/>
    </source>
</evidence>
<keyword evidence="4" id="KW-0866">Nonsense-mediated mRNA decay</keyword>
<feature type="compositionally biased region" description="Acidic residues" evidence="6">
    <location>
        <begin position="1173"/>
        <end position="1184"/>
    </location>
</feature>
<dbReference type="GO" id="GO:0005737">
    <property type="term" value="C:cytoplasm"/>
    <property type="evidence" value="ECO:0007669"/>
    <property type="project" value="UniProtKB-SubCell"/>
</dbReference>
<feature type="compositionally biased region" description="Basic and acidic residues" evidence="6">
    <location>
        <begin position="1506"/>
        <end position="1515"/>
    </location>
</feature>
<feature type="compositionally biased region" description="Low complexity" evidence="6">
    <location>
        <begin position="691"/>
        <end position="702"/>
    </location>
</feature>
<feature type="compositionally biased region" description="Polar residues" evidence="6">
    <location>
        <begin position="399"/>
        <end position="424"/>
    </location>
</feature>
<dbReference type="Pfam" id="PF10373">
    <property type="entry name" value="EST1_DNA_bind"/>
    <property type="match status" value="1"/>
</dbReference>
<feature type="compositionally biased region" description="Basic and acidic residues" evidence="6">
    <location>
        <begin position="720"/>
        <end position="732"/>
    </location>
</feature>
<feature type="compositionally biased region" description="Basic residues" evidence="6">
    <location>
        <begin position="1134"/>
        <end position="1143"/>
    </location>
</feature>
<dbReference type="RefSeq" id="XP_022110509.1">
    <property type="nucleotide sequence ID" value="XM_022254817.1"/>
</dbReference>
<dbReference type="OMA" id="DWLMCHP"/>
<feature type="region of interest" description="Disordered" evidence="6">
    <location>
        <begin position="1117"/>
        <end position="1158"/>
    </location>
</feature>
<sequence length="1717" mass="194103">MENAASDDSQSDVSTKSSRQRKEVRRPDMAIYKPGQSRLGKRSEQDPPPSTTDNDTTPASSIKNIQGDHRLQDTSKAQSQKPKPTQHGDKGQELKQPPPHQHGKDKREGRSSVHLEDRKSTSQVQRSGRDNKRSDNQGNRSSRGNKVSHPRSRPDHDSSVRTKDVKKETGSYIKPAAKPPQDRNAGDDVRKEGTVETKSGPSPESKPASEQQPQVQREKRWHGPQGKRKNAKDDTKTGRHLGSVSKKNSERVNIPIGDAELASDSSLVRQADSQTEASTKNHNWLGKQENHNGKAPKRSQSNEKAPSSNHHGNHAQQTSQESKKTFHGSKQHSHQEDEAKRSHSISSETILDKVSRQKKPDRSFYVSPKLAGSQGQDEPKTNESETNTVPPEDKIETMVFTSRKSSNQNWSQRTDNSGSKNSKPADSLQGKFTLENNKKVPLKSLLDLQVSPPGKGMASKTPKTELKSQNEAKSPNADTRSKPAPSSKRYSARRSRQRYNSESSTGSDNSQFVDVAQSKSEDLDRDLAHTDSKLQNLSLKDEFKGSYESISSTDSGKRVGTALSQKKTLQSQNQRRHLDSRADAEVSERQPAKRETGKQVFEKGKLTVTFNSNVREVTLSPEEERERRLEEESQDGRSGDRRQSGRNRHRDRESRRTASESEETQSEHASKGGGLIRLPQKRSDPISIHSQPANQQQQQSEQGYRPIYDRYYNPPQPASEPKEEPRPKDARGRPGNRNLLWDPSKPQERPALASAKKPESTDYHFYDPEQGGSPGERKFDPRGHFQPQGYGAFYPPAYPAMPVQHTVYPSPGFYPAMSWAEQVEAHNTDSKVQAPSPPTQVGNYQGNFPPLGASPDAPMATETPTSVAAPPSSHSHSVAHRILQDTARYEHSINNAVSRRFHGEEGVQKIMKLSQELERMYEQVILTDLEMCNKHNIEQLLWKTAYYQVIEALRRQDVEEPGTYKLYLEQLLDHGDDFYVSLLEKLQSAYSFRLETRTGLDPLHEEPRRAIKLALLSAQRCMISLGDIARYKELTNDTSNYGKARSWYLKAQHLAPRNGRPYNQLAILALYTRRKLDAVYYYMRSLAASNPFLTARESLMSLFEEVRRKVEHKEKAQVQAKEVKERAKEDERRRRAKERRGRRSQAEGGRDDSQATRREIWIASDGSSHDGSELAEDNEEEDGEATLRRISPVEINKRFVLSLLNVHGKLFTKIGMEHFSFIAERLLKEFRVLLTHTPTPVTSTRIVQAMAINMFAAHNTETKDQSPREDLRSLLQEQAIQLGLDMFGLLVSRCNQLLTDHLKSDTQGRVLLSEDLLELLPGVKVYADWLMCHPQLWNPPPSCTDKPYSASVDVWSSLAELLNTLKRIDTNVVTFIKKTDENGCQEILLPEDVQLSGFVPLIALPLQPVYIPSDTNKLEAMDCVRINSLLLFGEYACGQETPLLAYDVSKNCYISVAPELVTTEKVEQRPDQADDDVIIEEEYYEDAEESSGKEGEDSGDVSSLRQKKEDLERRLQQQQQKQAQIQATMESHRQQLYLEVEIRPLYLVPDTNCFIDHLSKIQALLACRKYKLVVPLVVINELDGLAKGSRDDLYEEPSQALRVQEGAGSAIRCLEEKFGQRNKYLRALTSKGTVMDTIAYRSEEVDFKGCNDDLILKCCLHYVDDRARDFMPTTKDAPIRLYRDVVLLTNDRNLRVKALQQNVPVKDITAFAKWAKV</sequence>
<feature type="compositionally biased region" description="Basic and acidic residues" evidence="6">
    <location>
        <begin position="180"/>
        <end position="195"/>
    </location>
</feature>
<evidence type="ECO:0000256" key="1">
    <source>
        <dbReference type="ARBA" id="ARBA00004123"/>
    </source>
</evidence>
<dbReference type="GeneID" id="110990037"/>
<feature type="compositionally biased region" description="Polar residues" evidence="6">
    <location>
        <begin position="136"/>
        <end position="145"/>
    </location>
</feature>
<dbReference type="SMART" id="SM00670">
    <property type="entry name" value="PINc"/>
    <property type="match status" value="1"/>
</dbReference>
<feature type="compositionally biased region" description="Basic and acidic residues" evidence="6">
    <location>
        <begin position="350"/>
        <end position="362"/>
    </location>
</feature>
<gene>
    <name evidence="9 10" type="primary">LOC110990037</name>
</gene>
<dbReference type="FunFam" id="3.40.50.1010:FF:000014">
    <property type="entry name" value="telomerase-binding protein EST1A isoform X1"/>
    <property type="match status" value="1"/>
</dbReference>
<dbReference type="KEGG" id="aplc:110990037"/>
<feature type="compositionally biased region" description="Polar residues" evidence="6">
    <location>
        <begin position="196"/>
        <end position="215"/>
    </location>
</feature>
<proteinExistence type="predicted"/>
<feature type="compositionally biased region" description="Basic residues" evidence="6">
    <location>
        <begin position="219"/>
        <end position="230"/>
    </location>
</feature>
<keyword evidence="5" id="KW-0539">Nucleus</keyword>
<keyword evidence="8" id="KW-1185">Reference proteome</keyword>
<evidence type="ECO:0000313" key="8">
    <source>
        <dbReference type="Proteomes" id="UP000694845"/>
    </source>
</evidence>
<feature type="region of interest" description="Disordered" evidence="6">
    <location>
        <begin position="1"/>
        <end position="527"/>
    </location>
</feature>
<feature type="compositionally biased region" description="Basic and acidic residues" evidence="6">
    <location>
        <begin position="1117"/>
        <end position="1133"/>
    </location>
</feature>
<feature type="region of interest" description="Disordered" evidence="6">
    <location>
        <begin position="547"/>
        <end position="790"/>
    </location>
</feature>
<feature type="region of interest" description="Disordered" evidence="6">
    <location>
        <begin position="1166"/>
        <end position="1185"/>
    </location>
</feature>
<dbReference type="CTD" id="23293"/>
<reference evidence="9 10" key="1">
    <citation type="submission" date="2025-04" db="UniProtKB">
        <authorList>
            <consortium name="RefSeq"/>
        </authorList>
    </citation>
    <scope>IDENTIFICATION</scope>
</reference>
<feature type="compositionally biased region" description="Basic and acidic residues" evidence="6">
    <location>
        <begin position="1144"/>
        <end position="1158"/>
    </location>
</feature>
<evidence type="ECO:0000313" key="9">
    <source>
        <dbReference type="RefSeq" id="XP_022110508.1"/>
    </source>
</evidence>
<dbReference type="InterPro" id="IPR029060">
    <property type="entry name" value="PIN-like_dom_sf"/>
</dbReference>
<dbReference type="Pfam" id="PF10374">
    <property type="entry name" value="EST1"/>
    <property type="match status" value="1"/>
</dbReference>
<name>A0A8B7ZYL9_ACAPL</name>
<dbReference type="GO" id="GO:0005697">
    <property type="term" value="C:telomerase holoenzyme complex"/>
    <property type="evidence" value="ECO:0007669"/>
    <property type="project" value="TreeGrafter"/>
</dbReference>
<dbReference type="Gene3D" id="3.40.50.1010">
    <property type="entry name" value="5'-nuclease"/>
    <property type="match status" value="1"/>
</dbReference>
<feature type="compositionally biased region" description="Polar residues" evidence="6">
    <location>
        <begin position="562"/>
        <end position="573"/>
    </location>
</feature>
<feature type="region of interest" description="Disordered" evidence="6">
    <location>
        <begin position="825"/>
        <end position="875"/>
    </location>
</feature>
<dbReference type="GO" id="GO:0042162">
    <property type="term" value="F:telomeric DNA binding"/>
    <property type="evidence" value="ECO:0007669"/>
    <property type="project" value="TreeGrafter"/>
</dbReference>
<evidence type="ECO:0000256" key="5">
    <source>
        <dbReference type="ARBA" id="ARBA00023242"/>
    </source>
</evidence>
<dbReference type="OrthoDB" id="2017974at2759"/>
<dbReference type="InterPro" id="IPR018834">
    <property type="entry name" value="DNA/RNA-bd_Est1-type"/>
</dbReference>
<feature type="compositionally biased region" description="Polar residues" evidence="6">
    <location>
        <begin position="298"/>
        <end position="320"/>
    </location>
</feature>
<dbReference type="RefSeq" id="XP_022110508.1">
    <property type="nucleotide sequence ID" value="XM_022254816.1"/>
</dbReference>
<keyword evidence="3" id="KW-0963">Cytoplasm</keyword>
<feature type="compositionally biased region" description="Basic and acidic residues" evidence="6">
    <location>
        <begin position="152"/>
        <end position="169"/>
    </location>
</feature>
<feature type="compositionally biased region" description="Low complexity" evidence="6">
    <location>
        <begin position="51"/>
        <end position="61"/>
    </location>
</feature>
<dbReference type="CDD" id="cd09885">
    <property type="entry name" value="PIN_Smg6-like"/>
    <property type="match status" value="1"/>
</dbReference>